<name>A0A4U8WA10_9NOCA</name>
<dbReference type="Gene3D" id="3.20.20.140">
    <property type="entry name" value="Metal-dependent hydrolases"/>
    <property type="match status" value="1"/>
</dbReference>
<reference evidence="3 4" key="1">
    <citation type="submission" date="2019-02" db="EMBL/GenBank/DDBJ databases">
        <authorList>
            <consortium name="Pathogen Informatics"/>
        </authorList>
    </citation>
    <scope>NUCLEOTIDE SEQUENCE [LARGE SCALE GENOMIC DNA]</scope>
    <source>
        <strain evidence="3 4">3012STDY6756504</strain>
    </source>
</reference>
<dbReference type="SUPFAM" id="SSF51556">
    <property type="entry name" value="Metallo-dependent hydrolases"/>
    <property type="match status" value="1"/>
</dbReference>
<dbReference type="InterPro" id="IPR052350">
    <property type="entry name" value="Metallo-dep_Lactonases"/>
</dbReference>
<dbReference type="Proteomes" id="UP000290439">
    <property type="component" value="Chromosome"/>
</dbReference>
<dbReference type="Pfam" id="PF04909">
    <property type="entry name" value="Amidohydro_2"/>
    <property type="match status" value="1"/>
</dbReference>
<feature type="domain" description="Amidohydrolase-related" evidence="2">
    <location>
        <begin position="9"/>
        <end position="355"/>
    </location>
</feature>
<dbReference type="OrthoDB" id="5450317at2"/>
<dbReference type="RefSeq" id="WP_036533755.1">
    <property type="nucleotide sequence ID" value="NZ_JADLPK010000007.1"/>
</dbReference>
<dbReference type="InterPro" id="IPR006680">
    <property type="entry name" value="Amidohydro-rel"/>
</dbReference>
<gene>
    <name evidence="3" type="ORF">NCTC10797_05414</name>
</gene>
<dbReference type="EMBL" id="LR215973">
    <property type="protein sequence ID" value="VFB01595.1"/>
    <property type="molecule type" value="Genomic_DNA"/>
</dbReference>
<evidence type="ECO:0000313" key="4">
    <source>
        <dbReference type="Proteomes" id="UP000290439"/>
    </source>
</evidence>
<dbReference type="GO" id="GO:0016787">
    <property type="term" value="F:hydrolase activity"/>
    <property type="evidence" value="ECO:0007669"/>
    <property type="project" value="UniProtKB-KW"/>
</dbReference>
<evidence type="ECO:0000256" key="1">
    <source>
        <dbReference type="ARBA" id="ARBA00038310"/>
    </source>
</evidence>
<proteinExistence type="inferred from homology"/>
<evidence type="ECO:0000313" key="3">
    <source>
        <dbReference type="EMBL" id="VFB01595.1"/>
    </source>
</evidence>
<evidence type="ECO:0000259" key="2">
    <source>
        <dbReference type="Pfam" id="PF04909"/>
    </source>
</evidence>
<dbReference type="PANTHER" id="PTHR43569">
    <property type="entry name" value="AMIDOHYDROLASE"/>
    <property type="match status" value="1"/>
</dbReference>
<protein>
    <submittedName>
        <fullName evidence="3">Predicted metal-dependent hydrolase of the TIM-barrel fold</fullName>
    </submittedName>
</protein>
<keyword evidence="3" id="KW-0378">Hydrolase</keyword>
<dbReference type="AlphaFoldDB" id="A0A4U8WA10"/>
<accession>A0A4U8WA10</accession>
<comment type="similarity">
    <text evidence="1">Belongs to the metallo-dependent hydrolases superfamily.</text>
</comment>
<dbReference type="InterPro" id="IPR032466">
    <property type="entry name" value="Metal_Hydrolase"/>
</dbReference>
<organism evidence="3 4">
    <name type="scientific">Nocardia cyriacigeorgica</name>
    <dbReference type="NCBI Taxonomy" id="135487"/>
    <lineage>
        <taxon>Bacteria</taxon>
        <taxon>Bacillati</taxon>
        <taxon>Actinomycetota</taxon>
        <taxon>Actinomycetes</taxon>
        <taxon>Mycobacteriales</taxon>
        <taxon>Nocardiaceae</taxon>
        <taxon>Nocardia</taxon>
    </lineage>
</organism>
<dbReference type="PANTHER" id="PTHR43569:SF1">
    <property type="entry name" value="BLL3371 PROTEIN"/>
    <property type="match status" value="1"/>
</dbReference>
<sequence>MDLTDIPIIDAHIHQWDPLSTPRDFSGLARLFRYLPLPIGVAMKVAPRRDREFVGDPTPYMHPYLPANYRNDTAGLKVATLAHIEVEWTGTGPLAKADETRWVASLPFGIDTPRLGAIIASADPAAPGVAELLDAHASASPLLRGIRTMVAHHPDPDVRSFTSTPGDLTANAFLEGFAELARRQLSFEAWVYSHQLPDVAALATRYPEVTIVLNHLGTPAGIFGAVGKHTGYNPGHRRELFVRWRDDIAAVAAQPNVVAKVSGLMMPILGHPVPPRGSATPVPQLIERIGPMLRHAVDCFGVERLVWGSNFPVDKPITTIAGSAQAVAAVVADHVGDSACLDRVFRANAERVYRIDEA</sequence>